<dbReference type="Proteomes" id="UP000290288">
    <property type="component" value="Unassembled WGS sequence"/>
</dbReference>
<evidence type="ECO:0000313" key="2">
    <source>
        <dbReference type="EMBL" id="RXW25647.1"/>
    </source>
</evidence>
<accession>A0A4Q2DYM5</accession>
<name>A0A4Q2DYM5_9AGAR</name>
<comment type="caution">
    <text evidence="2">The sequence shown here is derived from an EMBL/GenBank/DDBJ whole genome shotgun (WGS) entry which is preliminary data.</text>
</comment>
<proteinExistence type="predicted"/>
<protein>
    <submittedName>
        <fullName evidence="2">Uncharacterized protein</fullName>
    </submittedName>
</protein>
<reference evidence="2 3" key="1">
    <citation type="submission" date="2019-01" db="EMBL/GenBank/DDBJ databases">
        <title>Draft genome sequence of Psathyrella aberdarensis IHI B618.</title>
        <authorList>
            <person name="Buettner E."/>
            <person name="Kellner H."/>
        </authorList>
    </citation>
    <scope>NUCLEOTIDE SEQUENCE [LARGE SCALE GENOMIC DNA]</scope>
    <source>
        <strain evidence="2 3">IHI B618</strain>
    </source>
</reference>
<sequence>MKFSATFAVLAVLATKTFVSAFSVLPDDMDLDMRDDTIFP</sequence>
<evidence type="ECO:0000256" key="1">
    <source>
        <dbReference type="SAM" id="SignalP"/>
    </source>
</evidence>
<gene>
    <name evidence="2" type="ORF">EST38_g221</name>
</gene>
<keyword evidence="1" id="KW-0732">Signal</keyword>
<organism evidence="2 3">
    <name type="scientific">Candolleomyces aberdarensis</name>
    <dbReference type="NCBI Taxonomy" id="2316362"/>
    <lineage>
        <taxon>Eukaryota</taxon>
        <taxon>Fungi</taxon>
        <taxon>Dikarya</taxon>
        <taxon>Basidiomycota</taxon>
        <taxon>Agaricomycotina</taxon>
        <taxon>Agaricomycetes</taxon>
        <taxon>Agaricomycetidae</taxon>
        <taxon>Agaricales</taxon>
        <taxon>Agaricineae</taxon>
        <taxon>Psathyrellaceae</taxon>
        <taxon>Candolleomyces</taxon>
    </lineage>
</organism>
<feature type="chain" id="PRO_5020818010" evidence="1">
    <location>
        <begin position="22"/>
        <end position="40"/>
    </location>
</feature>
<dbReference type="AlphaFoldDB" id="A0A4Q2DYM5"/>
<dbReference type="EMBL" id="SDEE01000003">
    <property type="protein sequence ID" value="RXW25647.1"/>
    <property type="molecule type" value="Genomic_DNA"/>
</dbReference>
<evidence type="ECO:0000313" key="3">
    <source>
        <dbReference type="Proteomes" id="UP000290288"/>
    </source>
</evidence>
<keyword evidence="3" id="KW-1185">Reference proteome</keyword>
<feature type="signal peptide" evidence="1">
    <location>
        <begin position="1"/>
        <end position="21"/>
    </location>
</feature>